<dbReference type="EMBL" id="NQVE01000159">
    <property type="protein sequence ID" value="RAL43285.1"/>
    <property type="molecule type" value="Genomic_DNA"/>
</dbReference>
<reference evidence="2 3" key="1">
    <citation type="submission" date="2018-06" db="EMBL/GenBank/DDBJ databases">
        <title>The Genome of Cuscuta australis (Dodder) Provides Insight into the Evolution of Plant Parasitism.</title>
        <authorList>
            <person name="Liu H."/>
        </authorList>
    </citation>
    <scope>NUCLEOTIDE SEQUENCE [LARGE SCALE GENOMIC DNA]</scope>
    <source>
        <strain evidence="3">cv. Yunnan</strain>
        <tissue evidence="2">Vines</tissue>
    </source>
</reference>
<keyword evidence="1" id="KW-0472">Membrane</keyword>
<name>A0A328DBY4_9ASTE</name>
<keyword evidence="1" id="KW-1133">Transmembrane helix</keyword>
<evidence type="ECO:0000256" key="1">
    <source>
        <dbReference type="SAM" id="Phobius"/>
    </source>
</evidence>
<protein>
    <submittedName>
        <fullName evidence="2">Uncharacterized protein</fullName>
    </submittedName>
</protein>
<keyword evidence="3" id="KW-1185">Reference proteome</keyword>
<feature type="transmembrane region" description="Helical" evidence="1">
    <location>
        <begin position="102"/>
        <end position="121"/>
    </location>
</feature>
<accession>A0A328DBY4</accession>
<evidence type="ECO:0000313" key="3">
    <source>
        <dbReference type="Proteomes" id="UP000249390"/>
    </source>
</evidence>
<comment type="caution">
    <text evidence="2">The sequence shown here is derived from an EMBL/GenBank/DDBJ whole genome shotgun (WGS) entry which is preliminary data.</text>
</comment>
<organism evidence="2 3">
    <name type="scientific">Cuscuta australis</name>
    <dbReference type="NCBI Taxonomy" id="267555"/>
    <lineage>
        <taxon>Eukaryota</taxon>
        <taxon>Viridiplantae</taxon>
        <taxon>Streptophyta</taxon>
        <taxon>Embryophyta</taxon>
        <taxon>Tracheophyta</taxon>
        <taxon>Spermatophyta</taxon>
        <taxon>Magnoliopsida</taxon>
        <taxon>eudicotyledons</taxon>
        <taxon>Gunneridae</taxon>
        <taxon>Pentapetalae</taxon>
        <taxon>asterids</taxon>
        <taxon>lamiids</taxon>
        <taxon>Solanales</taxon>
        <taxon>Convolvulaceae</taxon>
        <taxon>Cuscuteae</taxon>
        <taxon>Cuscuta</taxon>
        <taxon>Cuscuta subgen. Grammica</taxon>
        <taxon>Cuscuta sect. Cleistogrammica</taxon>
    </lineage>
</organism>
<sequence length="135" mass="15460">MLLLDLSGLDFLMISLFLFNFDQEEEFLVALVGYSYSLYLDFFGRTANSLTGLEGSLPAIARMTGHHSVRVDVTKPPCRHKESIFSVVKETFINMEPGKIDASTFIIVFYPFSLCFVRGITEKREMKRVLYLSRN</sequence>
<dbReference type="AlphaFoldDB" id="A0A328DBY4"/>
<gene>
    <name evidence="2" type="ORF">DM860_015175</name>
</gene>
<dbReference type="Proteomes" id="UP000249390">
    <property type="component" value="Unassembled WGS sequence"/>
</dbReference>
<proteinExistence type="predicted"/>
<evidence type="ECO:0000313" key="2">
    <source>
        <dbReference type="EMBL" id="RAL43285.1"/>
    </source>
</evidence>
<keyword evidence="1" id="KW-0812">Transmembrane</keyword>